<keyword evidence="6 7" id="KW-0472">Membrane</keyword>
<dbReference type="RefSeq" id="WP_092589086.1">
    <property type="nucleotide sequence ID" value="NZ_FMWL01000001.1"/>
</dbReference>
<evidence type="ECO:0000256" key="3">
    <source>
        <dbReference type="ARBA" id="ARBA00022519"/>
    </source>
</evidence>
<evidence type="ECO:0000259" key="8">
    <source>
        <dbReference type="Pfam" id="PF06808"/>
    </source>
</evidence>
<gene>
    <name evidence="9" type="ORF">SAMN03080599_00276</name>
</gene>
<keyword evidence="4 7" id="KW-0812">Transmembrane</keyword>
<feature type="transmembrane region" description="Helical" evidence="7">
    <location>
        <begin position="239"/>
        <end position="255"/>
    </location>
</feature>
<dbReference type="Proteomes" id="UP000199208">
    <property type="component" value="Unassembled WGS sequence"/>
</dbReference>
<accession>A0A1G5RRM6</accession>
<dbReference type="STRING" id="1120920.SAMN03080599_00276"/>
<dbReference type="PANTHER" id="PTHR33362:SF3">
    <property type="entry name" value="SIALIC ACID TRAP TRANSPORTER PERMEASE PROTEIN SIAT"/>
    <property type="match status" value="1"/>
</dbReference>
<dbReference type="PIRSF" id="PIRSF006066">
    <property type="entry name" value="HI0050"/>
    <property type="match status" value="1"/>
</dbReference>
<feature type="transmembrane region" description="Helical" evidence="7">
    <location>
        <begin position="47"/>
        <end position="68"/>
    </location>
</feature>
<dbReference type="GO" id="GO:0005886">
    <property type="term" value="C:plasma membrane"/>
    <property type="evidence" value="ECO:0007669"/>
    <property type="project" value="UniProtKB-SubCell"/>
</dbReference>
<evidence type="ECO:0000256" key="6">
    <source>
        <dbReference type="ARBA" id="ARBA00023136"/>
    </source>
</evidence>
<evidence type="ECO:0000256" key="5">
    <source>
        <dbReference type="ARBA" id="ARBA00022989"/>
    </source>
</evidence>
<sequence length="425" mass="45056">MLTLLLFISFVILIFLGIPVAFSLGISSFIYLIAADIPLGIAAQKMFSGIDSFVLICIPGFVLAGNLMNTGGITRKIIEFSNAVLGFIRGGLGMANVAASMLFAGISGTALADTASVGGILIPAMIEEGYEPDFSAAVTASSSTVGPIIPPSLPMIIAGTLTGLSVGKLFLAGALPGMLLGFSLMGLSYFISRKRNHPKGERQTLGFIWKTFRGAFWAIFMTFLILFGILGGVFTPTEASIIAVLYAIFVGKYVYKELQFNQIPKVMIDSLRMTAAIMVLVGFANLFAWIMASEQIPQMIAETILSISTNKIIVILMINILLLFVGMFMETIAALVILFPVLLPVATGVGMDPLQFGVMAVLNLVIGLTTPPVGVCLFVAAGISKISLLQASKAILPFLAVSLVVLMLVSYIPAISLFLPSLFGI</sequence>
<evidence type="ECO:0000256" key="2">
    <source>
        <dbReference type="ARBA" id="ARBA00022475"/>
    </source>
</evidence>
<dbReference type="InterPro" id="IPR010656">
    <property type="entry name" value="DctM"/>
</dbReference>
<feature type="transmembrane region" description="Helical" evidence="7">
    <location>
        <begin position="357"/>
        <end position="383"/>
    </location>
</feature>
<evidence type="ECO:0000313" key="10">
    <source>
        <dbReference type="Proteomes" id="UP000199208"/>
    </source>
</evidence>
<organism evidence="9 10">
    <name type="scientific">Acidaminobacter hydrogenoformans DSM 2784</name>
    <dbReference type="NCBI Taxonomy" id="1120920"/>
    <lineage>
        <taxon>Bacteria</taxon>
        <taxon>Bacillati</taxon>
        <taxon>Bacillota</taxon>
        <taxon>Clostridia</taxon>
        <taxon>Peptostreptococcales</taxon>
        <taxon>Acidaminobacteraceae</taxon>
        <taxon>Acidaminobacter</taxon>
    </lineage>
</organism>
<evidence type="ECO:0000256" key="1">
    <source>
        <dbReference type="ARBA" id="ARBA00004429"/>
    </source>
</evidence>
<reference evidence="9 10" key="1">
    <citation type="submission" date="2016-10" db="EMBL/GenBank/DDBJ databases">
        <authorList>
            <person name="de Groot N.N."/>
        </authorList>
    </citation>
    <scope>NUCLEOTIDE SEQUENCE [LARGE SCALE GENOMIC DNA]</scope>
    <source>
        <strain evidence="9 10">DSM 2784</strain>
    </source>
</reference>
<keyword evidence="3" id="KW-0997">Cell inner membrane</keyword>
<dbReference type="AlphaFoldDB" id="A0A1G5RRM6"/>
<dbReference type="EMBL" id="FMWL01000001">
    <property type="protein sequence ID" value="SCZ76510.1"/>
    <property type="molecule type" value="Genomic_DNA"/>
</dbReference>
<dbReference type="OrthoDB" id="9777699at2"/>
<feature type="transmembrane region" description="Helical" evidence="7">
    <location>
        <begin position="275"/>
        <end position="292"/>
    </location>
</feature>
<dbReference type="InterPro" id="IPR004681">
    <property type="entry name" value="TRAP_DctM"/>
</dbReference>
<evidence type="ECO:0000256" key="7">
    <source>
        <dbReference type="SAM" id="Phobius"/>
    </source>
</evidence>
<keyword evidence="5 7" id="KW-1133">Transmembrane helix</keyword>
<feature type="transmembrane region" description="Helical" evidence="7">
    <location>
        <begin position="169"/>
        <end position="191"/>
    </location>
</feature>
<feature type="transmembrane region" description="Helical" evidence="7">
    <location>
        <begin position="304"/>
        <end position="325"/>
    </location>
</feature>
<feature type="transmembrane region" description="Helical" evidence="7">
    <location>
        <begin position="395"/>
        <end position="419"/>
    </location>
</feature>
<protein>
    <submittedName>
        <fullName evidence="9">TRAP transporter, DctM subunit</fullName>
    </submittedName>
</protein>
<feature type="transmembrane region" description="Helical" evidence="7">
    <location>
        <begin position="212"/>
        <end position="233"/>
    </location>
</feature>
<feature type="transmembrane region" description="Helical" evidence="7">
    <location>
        <begin position="332"/>
        <end position="351"/>
    </location>
</feature>
<comment type="subcellular location">
    <subcellularLocation>
        <location evidence="1">Cell inner membrane</location>
        <topology evidence="1">Multi-pass membrane protein</topology>
    </subcellularLocation>
</comment>
<keyword evidence="2" id="KW-1003">Cell membrane</keyword>
<dbReference type="NCBIfam" id="TIGR00786">
    <property type="entry name" value="dctM"/>
    <property type="match status" value="1"/>
</dbReference>
<name>A0A1G5RRM6_9FIRM</name>
<feature type="transmembrane region" description="Helical" evidence="7">
    <location>
        <begin position="80"/>
        <end position="106"/>
    </location>
</feature>
<evidence type="ECO:0000256" key="4">
    <source>
        <dbReference type="ARBA" id="ARBA00022692"/>
    </source>
</evidence>
<dbReference type="GO" id="GO:0022857">
    <property type="term" value="F:transmembrane transporter activity"/>
    <property type="evidence" value="ECO:0007669"/>
    <property type="project" value="TreeGrafter"/>
</dbReference>
<proteinExistence type="predicted"/>
<evidence type="ECO:0000313" key="9">
    <source>
        <dbReference type="EMBL" id="SCZ76510.1"/>
    </source>
</evidence>
<feature type="domain" description="TRAP C4-dicarboxylate transport system permease DctM subunit" evidence="8">
    <location>
        <begin position="7"/>
        <end position="415"/>
    </location>
</feature>
<dbReference type="Pfam" id="PF06808">
    <property type="entry name" value="DctM"/>
    <property type="match status" value="1"/>
</dbReference>
<keyword evidence="10" id="KW-1185">Reference proteome</keyword>
<dbReference type="PANTHER" id="PTHR33362">
    <property type="entry name" value="SIALIC ACID TRAP TRANSPORTER PERMEASE PROTEIN SIAT-RELATED"/>
    <property type="match status" value="1"/>
</dbReference>